<reference evidence="2" key="2">
    <citation type="journal article" date="2015" name="Data Brief">
        <title>Shoot transcriptome of the giant reed, Arundo donax.</title>
        <authorList>
            <person name="Barrero R.A."/>
            <person name="Guerrero F.D."/>
            <person name="Moolhuijzen P."/>
            <person name="Goolsby J.A."/>
            <person name="Tidwell J."/>
            <person name="Bellgard S.E."/>
            <person name="Bellgard M.I."/>
        </authorList>
    </citation>
    <scope>NUCLEOTIDE SEQUENCE</scope>
    <source>
        <tissue evidence="2">Shoot tissue taken approximately 20 cm above the soil surface</tissue>
    </source>
</reference>
<reference evidence="2" key="1">
    <citation type="submission" date="2014-09" db="EMBL/GenBank/DDBJ databases">
        <authorList>
            <person name="Magalhaes I.L.F."/>
            <person name="Oliveira U."/>
            <person name="Santos F.R."/>
            <person name="Vidigal T.H.D.A."/>
            <person name="Brescovit A.D."/>
            <person name="Santos A.J."/>
        </authorList>
    </citation>
    <scope>NUCLEOTIDE SEQUENCE</scope>
    <source>
        <tissue evidence="2">Shoot tissue taken approximately 20 cm above the soil surface</tissue>
    </source>
</reference>
<evidence type="ECO:0000256" key="1">
    <source>
        <dbReference type="SAM" id="MobiDB-lite"/>
    </source>
</evidence>
<evidence type="ECO:0000313" key="2">
    <source>
        <dbReference type="EMBL" id="JAE11620.1"/>
    </source>
</evidence>
<accession>A0A0A9FF48</accession>
<organism evidence="2">
    <name type="scientific">Arundo donax</name>
    <name type="common">Giant reed</name>
    <name type="synonym">Donax arundinaceus</name>
    <dbReference type="NCBI Taxonomy" id="35708"/>
    <lineage>
        <taxon>Eukaryota</taxon>
        <taxon>Viridiplantae</taxon>
        <taxon>Streptophyta</taxon>
        <taxon>Embryophyta</taxon>
        <taxon>Tracheophyta</taxon>
        <taxon>Spermatophyta</taxon>
        <taxon>Magnoliopsida</taxon>
        <taxon>Liliopsida</taxon>
        <taxon>Poales</taxon>
        <taxon>Poaceae</taxon>
        <taxon>PACMAD clade</taxon>
        <taxon>Arundinoideae</taxon>
        <taxon>Arundineae</taxon>
        <taxon>Arundo</taxon>
    </lineage>
</organism>
<sequence>MSTVAAGIFAFLSKLEGSVARGDSEGTPLQPHTSEISQRRS</sequence>
<feature type="compositionally biased region" description="Polar residues" evidence="1">
    <location>
        <begin position="30"/>
        <end position="41"/>
    </location>
</feature>
<dbReference type="EMBL" id="GBRH01186276">
    <property type="protein sequence ID" value="JAE11620.1"/>
    <property type="molecule type" value="Transcribed_RNA"/>
</dbReference>
<proteinExistence type="predicted"/>
<protein>
    <submittedName>
        <fullName evidence="2">Uncharacterized protein</fullName>
    </submittedName>
</protein>
<dbReference type="AlphaFoldDB" id="A0A0A9FF48"/>
<feature type="region of interest" description="Disordered" evidence="1">
    <location>
        <begin position="20"/>
        <end position="41"/>
    </location>
</feature>
<name>A0A0A9FF48_ARUDO</name>